<dbReference type="InterPro" id="IPR001087">
    <property type="entry name" value="GDSL"/>
</dbReference>
<dbReference type="PANTHER" id="PTHR45648">
    <property type="entry name" value="GDSL LIPASE/ACYLHYDROLASE FAMILY PROTEIN (AFU_ORTHOLOGUE AFUA_4G14700)"/>
    <property type="match status" value="1"/>
</dbReference>
<dbReference type="Proteomes" id="UP001521184">
    <property type="component" value="Unassembled WGS sequence"/>
</dbReference>
<evidence type="ECO:0000256" key="2">
    <source>
        <dbReference type="SAM" id="SignalP"/>
    </source>
</evidence>
<dbReference type="Gene3D" id="3.40.50.1110">
    <property type="entry name" value="SGNH hydrolase"/>
    <property type="match status" value="1"/>
</dbReference>
<keyword evidence="2" id="KW-0732">Signal</keyword>
<evidence type="ECO:0008006" key="5">
    <source>
        <dbReference type="Google" id="ProtNLM"/>
    </source>
</evidence>
<feature type="signal peptide" evidence="2">
    <location>
        <begin position="1"/>
        <end position="20"/>
    </location>
</feature>
<evidence type="ECO:0000313" key="3">
    <source>
        <dbReference type="EMBL" id="KAL1648456.1"/>
    </source>
</evidence>
<sequence length="353" mass="39130">MVYSHIVTPLLALLVGTASAIPTPQDYSPPVSADGSWDLQTFTSLVALGDSYTDEGRLAYFISTEGQAPPLGWIAPESNSTSTGGRIWPRYVADYTGANLYDYAVSGAVCSNKQVNRYLDSINGPFPDVEGYEIPTFLADKAYYASNGTSVFTIPDTETVYSMWIGTNDLGSNAFLTESQAPGLTIVDYINCVYKQFDTLYENGARYFVLMNLAALQLAPVYATPENGGVGEVQNQTETSYRMKEQVNLANAVYKYQTPYEQLIANRYPGAHFAIFDMYSLFTDIYENPADYLNGTAPLNVQGYISANESLSLSDRDSYMWYDALHPSEQTDRVIAREFVDVVKGTSKWATYW</sequence>
<name>A0ABR3TZX5_9PEZI</name>
<comment type="caution">
    <text evidence="3">The sequence shown here is derived from an EMBL/GenBank/DDBJ whole genome shotgun (WGS) entry which is preliminary data.</text>
</comment>
<evidence type="ECO:0000313" key="4">
    <source>
        <dbReference type="Proteomes" id="UP001521184"/>
    </source>
</evidence>
<dbReference type="PANTHER" id="PTHR45648:SF22">
    <property type="entry name" value="GDSL LIPASE_ACYLHYDROLASE FAMILY PROTEIN (AFU_ORTHOLOGUE AFUA_4G14700)"/>
    <property type="match status" value="1"/>
</dbReference>
<gene>
    <name evidence="3" type="ORF">SLS58_002211</name>
</gene>
<organism evidence="3 4">
    <name type="scientific">Diplodia intermedia</name>
    <dbReference type="NCBI Taxonomy" id="856260"/>
    <lineage>
        <taxon>Eukaryota</taxon>
        <taxon>Fungi</taxon>
        <taxon>Dikarya</taxon>
        <taxon>Ascomycota</taxon>
        <taxon>Pezizomycotina</taxon>
        <taxon>Dothideomycetes</taxon>
        <taxon>Dothideomycetes incertae sedis</taxon>
        <taxon>Botryosphaeriales</taxon>
        <taxon>Botryosphaeriaceae</taxon>
        <taxon>Diplodia</taxon>
    </lineage>
</organism>
<dbReference type="Pfam" id="PF00657">
    <property type="entry name" value="Lipase_GDSL"/>
    <property type="match status" value="1"/>
</dbReference>
<dbReference type="InterPro" id="IPR051058">
    <property type="entry name" value="GDSL_Est/Lipase"/>
</dbReference>
<dbReference type="CDD" id="cd01846">
    <property type="entry name" value="fatty_acyltransferase_like"/>
    <property type="match status" value="1"/>
</dbReference>
<dbReference type="InterPro" id="IPR036514">
    <property type="entry name" value="SGNH_hydro_sf"/>
</dbReference>
<protein>
    <recommendedName>
        <fullName evidence="5">GDSL lipase/acylhydrolase family protein</fullName>
    </recommendedName>
</protein>
<proteinExistence type="predicted"/>
<accession>A0ABR3TZX5</accession>
<dbReference type="SUPFAM" id="SSF52266">
    <property type="entry name" value="SGNH hydrolase"/>
    <property type="match status" value="1"/>
</dbReference>
<evidence type="ECO:0000256" key="1">
    <source>
        <dbReference type="ARBA" id="ARBA00022801"/>
    </source>
</evidence>
<keyword evidence="4" id="KW-1185">Reference proteome</keyword>
<feature type="chain" id="PRO_5047208197" description="GDSL lipase/acylhydrolase family protein" evidence="2">
    <location>
        <begin position="21"/>
        <end position="353"/>
    </location>
</feature>
<dbReference type="EMBL" id="JAKEKT020000009">
    <property type="protein sequence ID" value="KAL1648456.1"/>
    <property type="molecule type" value="Genomic_DNA"/>
</dbReference>
<keyword evidence="1" id="KW-0378">Hydrolase</keyword>
<reference evidence="3 4" key="1">
    <citation type="journal article" date="2023" name="Plant Dis.">
        <title>First Report of Diplodia intermedia Causing Canker and Dieback Diseases on Apple Trees in Canada.</title>
        <authorList>
            <person name="Ellouze W."/>
            <person name="Ilyukhin E."/>
            <person name="Sulman M."/>
            <person name="Ali S."/>
        </authorList>
    </citation>
    <scope>NUCLEOTIDE SEQUENCE [LARGE SCALE GENOMIC DNA]</scope>
    <source>
        <strain evidence="3 4">M45-28</strain>
    </source>
</reference>